<accession>A0A2S6H1W4</accession>
<dbReference type="Proteomes" id="UP000238071">
    <property type="component" value="Unassembled WGS sequence"/>
</dbReference>
<gene>
    <name evidence="2" type="ORF">B0F88_1072</name>
</gene>
<proteinExistence type="predicted"/>
<dbReference type="EMBL" id="PTIY01000007">
    <property type="protein sequence ID" value="PPK71478.1"/>
    <property type="molecule type" value="Genomic_DNA"/>
</dbReference>
<feature type="coiled-coil region" evidence="1">
    <location>
        <begin position="1133"/>
        <end position="1186"/>
    </location>
</feature>
<reference evidence="2 3" key="1">
    <citation type="submission" date="2018-02" db="EMBL/GenBank/DDBJ databases">
        <title>Subsurface microbial communities from deep shales in Ohio and West Virginia, USA.</title>
        <authorList>
            <person name="Wrighton K."/>
        </authorList>
    </citation>
    <scope>NUCLEOTIDE SEQUENCE [LARGE SCALE GENOMIC DNA]</scope>
    <source>
        <strain evidence="2 3">OWC-G53F</strain>
    </source>
</reference>
<name>A0A2S6H1W4_9GAMM</name>
<feature type="coiled-coil region" evidence="1">
    <location>
        <begin position="1399"/>
        <end position="1426"/>
    </location>
</feature>
<sequence length="1662" mass="193092">MSKKEESLCQKRQEILETIRKESSYRPIVPFLGAGISVSAGFPTIRFVIQYLAKVDFAIQYGVFKDRFPKIKEDHQWALDNYSRHPSKYLEDFGWPNLGQLNADIWEWLERPLNEKNQSDDIKKPYKNGVGRKKIWEVSNEAVRLAISDYKEREQRGENLGNKKILLDLLAYDVGIDKKIKKISEAVPNILEGTKPLINKSLALRDHQQAIVQWTLRKELTGRESGANQAMLKEWLQWKSHYHYGNESSDELEPSLLYGDWEMLLDKLCEGNFNLIDALFTSFENGLNPTLSHRYLAFLQPKLGIPLLLTTNFDSLLERAFYQEGIPPKVFDVHKDAELPNQALVHRQLSLLKLHGSAYGLRLGERLKYTLEIDARNNALGYIPKDALILVMGFNGSERRIMQILQAFVQERERGSDKPRLIWIQGPSEPGPLFNELIADSGNSVQRLNVRHIDTFLQELYLHITCNSYQSTSRSYSTISSRPLTTGLKTYLANTKKEKEEKRRPVHLCIGEIDNGKPSSNWSSLAGMAFVNSLDNGYTVIWIDLENHHTVEGIIAEFFNRVRLIDPQIPSCAITNMDVNREAAISKAIERIHDVFKRGRYVLVLDMVESFGRPQMVHHGIPSSYEKRLEGRSKGLWRFLKELLHMGKRMPAPNYWDSYIIVTADKPRLRHHLRSIDNTTLLKSCKSYKYAYLLIKSLQRIGEEQKLQHKHICLHHQKNEEYKDLISEKNLVPEPDPSTNLSAHWRYSEANLPDNSLKRAKNVLFLLNALRSEDNAEESKLKKLSEKTTTEAFICLLSIFRRPRSLPLLRSIVERWGLRKIGENLLDDEVSAKTHAAINELLQLIVTIGSPVGSVVSQNHEGGSVWLFREVYEAIYDALTEQLHLKAWIDAWKLEIPCNKPSSSAAIMDGVLSITWHLFAARAYYVDIFLPTHDIRSFWEYLYHRVSAIRIITLLITIIEKDFEKGDKTTIWNDLSIHCKELSSVCETFPVGDSERFKPDDDNPFEWYVWVLGIFDPIKRNTKKISSAQELVENFKLLRKNSLDTLLMALKKNKLLFRIEAAPDSILAWSDQFLEFELTNMKGISGHTSECPIEIKETLDELSKLFEKLKYQALLSKMDYKSILSKYGSESNFKKEKNNFNKIVKELIKLEKNLKDKGETATNKDNKNFSEKFQGAKEQLNNLLNIARCLVHPGDHRAEEHTQFILDKLDDIKGRTTNTDIESWVKRKQLVAHELRGRSWFIKWPFWHPLLERKDSDSRIMDDKLRKAEIDSVLFEDLLRETTKTNDEDTKNRSNALTIRVRALYLRGHFPQAHHFLDLASTGLFPERIDHWSLISVVHIIRAELLAISAHEHYFSLSKRDQVREKLKLDGTSTQDQNKQFKKLPRKFAELAKELHPIAASSLKKIERAEQELRHAEKLLRNMAHQNIWLIRMEFGWAQIKVERMLFEIELLFLSWQSLTVTEYLKKSGELEQAILDTMQRLRNVLDIIPYQSQKWTEMNNNEMEPGQVMFQIECSVYKLWRQLFVVGACYSSLLNCLYIGTGSLHYDEETSPFDIADLFIQYLSRLAEKRDNAMKYREQWKLWCIAMRFDSFSEAENMKTFFNSVSLQTEETFAEALKSISFRAAVIKAMRNECTDEKIEIMWNIRRDRRKTHRADLSESA</sequence>
<dbReference type="RefSeq" id="WP_104423756.1">
    <property type="nucleotide sequence ID" value="NZ_PTIY01000007.1"/>
</dbReference>
<keyword evidence="3" id="KW-1185">Reference proteome</keyword>
<dbReference type="InterPro" id="IPR029035">
    <property type="entry name" value="DHS-like_NAD/FAD-binding_dom"/>
</dbReference>
<dbReference type="Pfam" id="PF13289">
    <property type="entry name" value="SIR2_2"/>
    <property type="match status" value="1"/>
</dbReference>
<evidence type="ECO:0000313" key="3">
    <source>
        <dbReference type="Proteomes" id="UP000238071"/>
    </source>
</evidence>
<evidence type="ECO:0000313" key="2">
    <source>
        <dbReference type="EMBL" id="PPK71478.1"/>
    </source>
</evidence>
<comment type="caution">
    <text evidence="2">The sequence shown here is derived from an EMBL/GenBank/DDBJ whole genome shotgun (WGS) entry which is preliminary data.</text>
</comment>
<dbReference type="SUPFAM" id="SSF52467">
    <property type="entry name" value="DHS-like NAD/FAD-binding domain"/>
    <property type="match status" value="1"/>
</dbReference>
<dbReference type="OrthoDB" id="288285at2"/>
<evidence type="ECO:0000256" key="1">
    <source>
        <dbReference type="SAM" id="Coils"/>
    </source>
</evidence>
<organism evidence="2 3">
    <name type="scientific">Methylobacter tundripaludum</name>
    <dbReference type="NCBI Taxonomy" id="173365"/>
    <lineage>
        <taxon>Bacteria</taxon>
        <taxon>Pseudomonadati</taxon>
        <taxon>Pseudomonadota</taxon>
        <taxon>Gammaproteobacteria</taxon>
        <taxon>Methylococcales</taxon>
        <taxon>Methylococcaceae</taxon>
        <taxon>Methylobacter</taxon>
    </lineage>
</organism>
<keyword evidence="1" id="KW-0175">Coiled coil</keyword>
<protein>
    <submittedName>
        <fullName evidence="2">SIR2-like protein</fullName>
    </submittedName>
</protein>